<evidence type="ECO:0000313" key="3">
    <source>
        <dbReference type="Proteomes" id="UP000292082"/>
    </source>
</evidence>
<accession>A0A4Q9PGF0</accession>
<gene>
    <name evidence="2" type="ORF">BD310DRAFT_940867</name>
</gene>
<dbReference type="EMBL" id="ML145264">
    <property type="protein sequence ID" value="TBU52141.1"/>
    <property type="molecule type" value="Genomic_DNA"/>
</dbReference>
<proteinExistence type="predicted"/>
<feature type="compositionally biased region" description="Polar residues" evidence="1">
    <location>
        <begin position="1"/>
        <end position="30"/>
    </location>
</feature>
<dbReference type="AlphaFoldDB" id="A0A4Q9PGF0"/>
<protein>
    <submittedName>
        <fullName evidence="2">Uncharacterized protein</fullName>
    </submittedName>
</protein>
<feature type="region of interest" description="Disordered" evidence="1">
    <location>
        <begin position="1"/>
        <end position="34"/>
    </location>
</feature>
<organism evidence="2 3">
    <name type="scientific">Dichomitus squalens</name>
    <dbReference type="NCBI Taxonomy" id="114155"/>
    <lineage>
        <taxon>Eukaryota</taxon>
        <taxon>Fungi</taxon>
        <taxon>Dikarya</taxon>
        <taxon>Basidiomycota</taxon>
        <taxon>Agaricomycotina</taxon>
        <taxon>Agaricomycetes</taxon>
        <taxon>Polyporales</taxon>
        <taxon>Polyporaceae</taxon>
        <taxon>Dichomitus</taxon>
    </lineage>
</organism>
<evidence type="ECO:0000256" key="1">
    <source>
        <dbReference type="SAM" id="MobiDB-lite"/>
    </source>
</evidence>
<name>A0A4Q9PGF0_9APHY</name>
<sequence length="57" mass="5224">MVLPSSTDPASTALVTSTSVGPSSAVNPTNGAVPGGARGLTGGVAVLSGLLGAAFAL</sequence>
<reference evidence="2 3" key="1">
    <citation type="submission" date="2019-01" db="EMBL/GenBank/DDBJ databases">
        <title>Draft genome sequences of three monokaryotic isolates of the white-rot basidiomycete fungus Dichomitus squalens.</title>
        <authorList>
            <consortium name="DOE Joint Genome Institute"/>
            <person name="Lopez S.C."/>
            <person name="Andreopoulos B."/>
            <person name="Pangilinan J."/>
            <person name="Lipzen A."/>
            <person name="Riley R."/>
            <person name="Ahrendt S."/>
            <person name="Ng V."/>
            <person name="Barry K."/>
            <person name="Daum C."/>
            <person name="Grigoriev I.V."/>
            <person name="Hilden K.S."/>
            <person name="Makela M.R."/>
            <person name="de Vries R.P."/>
        </authorList>
    </citation>
    <scope>NUCLEOTIDE SEQUENCE [LARGE SCALE GENOMIC DNA]</scope>
    <source>
        <strain evidence="2 3">CBS 464.89</strain>
    </source>
</reference>
<dbReference type="Proteomes" id="UP000292082">
    <property type="component" value="Unassembled WGS sequence"/>
</dbReference>
<keyword evidence="3" id="KW-1185">Reference proteome</keyword>
<evidence type="ECO:0000313" key="2">
    <source>
        <dbReference type="EMBL" id="TBU52141.1"/>
    </source>
</evidence>